<evidence type="ECO:0000259" key="3">
    <source>
        <dbReference type="PROSITE" id="PS51184"/>
    </source>
</evidence>
<feature type="transmembrane region" description="Helical" evidence="2">
    <location>
        <begin position="65"/>
        <end position="87"/>
    </location>
</feature>
<feature type="compositionally biased region" description="Low complexity" evidence="1">
    <location>
        <begin position="18"/>
        <end position="49"/>
    </location>
</feature>
<dbReference type="EMBL" id="BEYU01000017">
    <property type="protein sequence ID" value="GBG25984.1"/>
    <property type="molecule type" value="Genomic_DNA"/>
</dbReference>
<evidence type="ECO:0000313" key="5">
    <source>
        <dbReference type="Proteomes" id="UP000241890"/>
    </source>
</evidence>
<dbReference type="PANTHER" id="PTHR12461">
    <property type="entry name" value="HYPOXIA-INDUCIBLE FACTOR 1 ALPHA INHIBITOR-RELATED"/>
    <property type="match status" value="1"/>
</dbReference>
<organism evidence="4 5">
    <name type="scientific">Hondaea fermentalgiana</name>
    <dbReference type="NCBI Taxonomy" id="2315210"/>
    <lineage>
        <taxon>Eukaryota</taxon>
        <taxon>Sar</taxon>
        <taxon>Stramenopiles</taxon>
        <taxon>Bigyra</taxon>
        <taxon>Labyrinthulomycetes</taxon>
        <taxon>Thraustochytrida</taxon>
        <taxon>Thraustochytriidae</taxon>
        <taxon>Hondaea</taxon>
    </lineage>
</organism>
<comment type="caution">
    <text evidence="4">The sequence shown here is derived from an EMBL/GenBank/DDBJ whole genome shotgun (WGS) entry which is preliminary data.</text>
</comment>
<keyword evidence="2" id="KW-1133">Transmembrane helix</keyword>
<dbReference type="PROSITE" id="PS51184">
    <property type="entry name" value="JMJC"/>
    <property type="match status" value="1"/>
</dbReference>
<dbReference type="SMART" id="SM00558">
    <property type="entry name" value="JmjC"/>
    <property type="match status" value="1"/>
</dbReference>
<reference evidence="4 5" key="1">
    <citation type="submission" date="2017-12" db="EMBL/GenBank/DDBJ databases">
        <title>Sequencing, de novo assembly and annotation of complete genome of a new Thraustochytrid species, strain FCC1311.</title>
        <authorList>
            <person name="Sedici K."/>
            <person name="Godart F."/>
            <person name="Aiese Cigliano R."/>
            <person name="Sanseverino W."/>
            <person name="Barakat M."/>
            <person name="Ortet P."/>
            <person name="Marechal E."/>
            <person name="Cagnac O."/>
            <person name="Amato A."/>
        </authorList>
    </citation>
    <scope>NUCLEOTIDE SEQUENCE [LARGE SCALE GENOMIC DNA]</scope>
</reference>
<dbReference type="PANTHER" id="PTHR12461:SF105">
    <property type="entry name" value="HYPOXIA-INDUCIBLE FACTOR 1-ALPHA INHIBITOR"/>
    <property type="match status" value="1"/>
</dbReference>
<dbReference type="Gene3D" id="2.60.120.10">
    <property type="entry name" value="Jelly Rolls"/>
    <property type="match status" value="1"/>
</dbReference>
<dbReference type="InterPro" id="IPR003347">
    <property type="entry name" value="JmjC_dom"/>
</dbReference>
<evidence type="ECO:0000256" key="1">
    <source>
        <dbReference type="SAM" id="MobiDB-lite"/>
    </source>
</evidence>
<gene>
    <name evidence="4" type="ORF">FCC1311_022042</name>
</gene>
<proteinExistence type="predicted"/>
<keyword evidence="2" id="KW-0472">Membrane</keyword>
<dbReference type="InterPro" id="IPR041667">
    <property type="entry name" value="Cupin_8"/>
</dbReference>
<dbReference type="InParanoid" id="A0A2R5GDX0"/>
<sequence>MGVNSRRRPRNKREENAAETAAASANATGQTQPSAAATAAPQTAAGQPQVAEASKPRTLRETAQATVPAVLGGVLSVGGMLLVSYVLSADPVPPPEASPDYAVPSWLEVTDKVPRLSAVEVARRQKELFGLPVVVTESKWSSAVEAVNYTHEDWPNVFPEITKVRKLLDKEYGPQNVFLYEDNTRMMREWDADGSRLGGPAIEVIDDAMSTRDFMDSEEPLYFSHKLVDDYKTTLGAAFPVAALRILSSFSPMNRSDEDVFKANFWLTPDNVIAGMHYDLGHNMFGQIAGCKRFLIVNSTEWMRMQLFPLHHPNDRQSQWELLDDDTVPLDKIPAMVADLGPGDTLYMPPLTFHRVATFPCQGGRHSASINAWSRAAPEVVLQATQHLNNLPAIFASVTSDNIAEALPSLAYYLGGVLASIVNSTTVPQFIDKALVEQRYMATSALSNALSCGSDFDASRCPASVKDPVANLHEASRAQLDRDIRTMVTLFQEHQAYVPSLEILVADFVERVVTLVVGLPKVCTMLRCLAASPYMENASAVNA</sequence>
<dbReference type="Pfam" id="PF13621">
    <property type="entry name" value="Cupin_8"/>
    <property type="match status" value="1"/>
</dbReference>
<evidence type="ECO:0000313" key="4">
    <source>
        <dbReference type="EMBL" id="GBG25984.1"/>
    </source>
</evidence>
<accession>A0A2R5GDX0</accession>
<feature type="compositionally biased region" description="Basic residues" evidence="1">
    <location>
        <begin position="1"/>
        <end position="11"/>
    </location>
</feature>
<feature type="region of interest" description="Disordered" evidence="1">
    <location>
        <begin position="1"/>
        <end position="59"/>
    </location>
</feature>
<keyword evidence="5" id="KW-1185">Reference proteome</keyword>
<protein>
    <submittedName>
        <fullName evidence="4">Hypoxia-inducible factor 1-alpha inhibitor</fullName>
    </submittedName>
</protein>
<dbReference type="Proteomes" id="UP000241890">
    <property type="component" value="Unassembled WGS sequence"/>
</dbReference>
<dbReference type="InterPro" id="IPR014710">
    <property type="entry name" value="RmlC-like_jellyroll"/>
</dbReference>
<evidence type="ECO:0000256" key="2">
    <source>
        <dbReference type="SAM" id="Phobius"/>
    </source>
</evidence>
<name>A0A2R5GDX0_9STRA</name>
<dbReference type="AlphaFoldDB" id="A0A2R5GDX0"/>
<dbReference type="SUPFAM" id="SSF51197">
    <property type="entry name" value="Clavaminate synthase-like"/>
    <property type="match status" value="1"/>
</dbReference>
<keyword evidence="2" id="KW-0812">Transmembrane</keyword>
<feature type="domain" description="JmjC" evidence="3">
    <location>
        <begin position="228"/>
        <end position="389"/>
    </location>
</feature>
<dbReference type="OrthoDB" id="47172at2759"/>